<keyword evidence="5" id="KW-1185">Reference proteome</keyword>
<dbReference type="PROSITE" id="PS50110">
    <property type="entry name" value="RESPONSE_REGULATORY"/>
    <property type="match status" value="1"/>
</dbReference>
<sequence>MTLQCIIIDDEPLARTGLKEYIQDVDFLQLSGEFDNPMKAIELITQQKIDLIFLDIQMPRMTGLEFLKTLTQPPMVIFTTAYPQYAVDGFELNAIDYLLKPFSFERFCKAAIKAKSLREPSAHPIAPGAGTEPDYFFIKSDNKLIKVKYEEILFVEALQNYVAVHTTEKKYITYLTFRSIEEYLPAGRFVRTHKSFIVAAAKVESIEGNDIRIGQHHIPISRTEREVVLQRLLQNRLLKR</sequence>
<dbReference type="InterPro" id="IPR001789">
    <property type="entry name" value="Sig_transdc_resp-reg_receiver"/>
</dbReference>
<dbReference type="SMART" id="SM00448">
    <property type="entry name" value="REC"/>
    <property type="match status" value="1"/>
</dbReference>
<dbReference type="PANTHER" id="PTHR37299">
    <property type="entry name" value="TRANSCRIPTIONAL REGULATOR-RELATED"/>
    <property type="match status" value="1"/>
</dbReference>
<dbReference type="PROSITE" id="PS50930">
    <property type="entry name" value="HTH_LYTTR"/>
    <property type="match status" value="1"/>
</dbReference>
<dbReference type="InterPro" id="IPR046947">
    <property type="entry name" value="LytR-like"/>
</dbReference>
<dbReference type="PANTHER" id="PTHR37299:SF1">
    <property type="entry name" value="STAGE 0 SPORULATION PROTEIN A HOMOLOG"/>
    <property type="match status" value="1"/>
</dbReference>
<dbReference type="KEGG" id="pseg:D3H65_05135"/>
<dbReference type="SMART" id="SM00850">
    <property type="entry name" value="LytTR"/>
    <property type="match status" value="1"/>
</dbReference>
<name>A0A3B7MJI3_9BACT</name>
<evidence type="ECO:0000313" key="4">
    <source>
        <dbReference type="EMBL" id="AXY73399.1"/>
    </source>
</evidence>
<dbReference type="Pfam" id="PF04397">
    <property type="entry name" value="LytTR"/>
    <property type="match status" value="1"/>
</dbReference>
<accession>A0A3B7MJI3</accession>
<feature type="modified residue" description="4-aspartylphosphate" evidence="1">
    <location>
        <position position="55"/>
    </location>
</feature>
<dbReference type="InterPro" id="IPR007492">
    <property type="entry name" value="LytTR_DNA-bd_dom"/>
</dbReference>
<dbReference type="RefSeq" id="WP_119049237.1">
    <property type="nucleotide sequence ID" value="NZ_CP032157.1"/>
</dbReference>
<evidence type="ECO:0000313" key="5">
    <source>
        <dbReference type="Proteomes" id="UP000263900"/>
    </source>
</evidence>
<dbReference type="SUPFAM" id="SSF52172">
    <property type="entry name" value="CheY-like"/>
    <property type="match status" value="1"/>
</dbReference>
<dbReference type="Gene3D" id="2.40.50.1020">
    <property type="entry name" value="LytTr DNA-binding domain"/>
    <property type="match status" value="1"/>
</dbReference>
<dbReference type="InterPro" id="IPR011006">
    <property type="entry name" value="CheY-like_superfamily"/>
</dbReference>
<dbReference type="OrthoDB" id="9787344at2"/>
<evidence type="ECO:0000259" key="2">
    <source>
        <dbReference type="PROSITE" id="PS50110"/>
    </source>
</evidence>
<feature type="domain" description="HTH LytTR-type" evidence="3">
    <location>
        <begin position="136"/>
        <end position="234"/>
    </location>
</feature>
<protein>
    <submittedName>
        <fullName evidence="4">DNA-binding response regulator</fullName>
    </submittedName>
</protein>
<dbReference type="Gene3D" id="3.40.50.2300">
    <property type="match status" value="1"/>
</dbReference>
<proteinExistence type="predicted"/>
<keyword evidence="4" id="KW-0238">DNA-binding</keyword>
<dbReference type="FunFam" id="3.40.50.2300:FF:000051">
    <property type="entry name" value="Two-component response regulator yehT"/>
    <property type="match status" value="1"/>
</dbReference>
<reference evidence="4 5" key="1">
    <citation type="submission" date="2018-09" db="EMBL/GenBank/DDBJ databases">
        <title>Genome sequencing of strain 6GH32-13.</title>
        <authorList>
            <person name="Weon H.-Y."/>
            <person name="Heo J."/>
            <person name="Kwon S.-W."/>
        </authorList>
    </citation>
    <scope>NUCLEOTIDE SEQUENCE [LARGE SCALE GENOMIC DNA]</scope>
    <source>
        <strain evidence="4 5">5GH32-13</strain>
    </source>
</reference>
<dbReference type="GO" id="GO:0000156">
    <property type="term" value="F:phosphorelay response regulator activity"/>
    <property type="evidence" value="ECO:0007669"/>
    <property type="project" value="InterPro"/>
</dbReference>
<evidence type="ECO:0000259" key="3">
    <source>
        <dbReference type="PROSITE" id="PS50930"/>
    </source>
</evidence>
<dbReference type="Pfam" id="PF00072">
    <property type="entry name" value="Response_reg"/>
    <property type="match status" value="1"/>
</dbReference>
<dbReference type="GO" id="GO:0003677">
    <property type="term" value="F:DNA binding"/>
    <property type="evidence" value="ECO:0007669"/>
    <property type="project" value="UniProtKB-KW"/>
</dbReference>
<gene>
    <name evidence="4" type="ORF">D3H65_05135</name>
</gene>
<dbReference type="AlphaFoldDB" id="A0A3B7MJI3"/>
<dbReference type="EMBL" id="CP032157">
    <property type="protein sequence ID" value="AXY73399.1"/>
    <property type="molecule type" value="Genomic_DNA"/>
</dbReference>
<dbReference type="Proteomes" id="UP000263900">
    <property type="component" value="Chromosome"/>
</dbReference>
<evidence type="ECO:0000256" key="1">
    <source>
        <dbReference type="PROSITE-ProRule" id="PRU00169"/>
    </source>
</evidence>
<feature type="domain" description="Response regulatory" evidence="2">
    <location>
        <begin position="4"/>
        <end position="115"/>
    </location>
</feature>
<keyword evidence="1" id="KW-0597">Phosphoprotein</keyword>
<organism evidence="4 5">
    <name type="scientific">Paraflavitalea soli</name>
    <dbReference type="NCBI Taxonomy" id="2315862"/>
    <lineage>
        <taxon>Bacteria</taxon>
        <taxon>Pseudomonadati</taxon>
        <taxon>Bacteroidota</taxon>
        <taxon>Chitinophagia</taxon>
        <taxon>Chitinophagales</taxon>
        <taxon>Chitinophagaceae</taxon>
        <taxon>Paraflavitalea</taxon>
    </lineage>
</organism>